<organism evidence="1 2">
    <name type="scientific">Bosea rubneri</name>
    <dbReference type="NCBI Taxonomy" id="3075434"/>
    <lineage>
        <taxon>Bacteria</taxon>
        <taxon>Pseudomonadati</taxon>
        <taxon>Pseudomonadota</taxon>
        <taxon>Alphaproteobacteria</taxon>
        <taxon>Hyphomicrobiales</taxon>
        <taxon>Boseaceae</taxon>
        <taxon>Bosea</taxon>
    </lineage>
</organism>
<dbReference type="RefSeq" id="WP_316020956.1">
    <property type="nucleotide sequence ID" value="NZ_JAWDID010000062.1"/>
</dbReference>
<dbReference type="EMBL" id="JAWDID010000062">
    <property type="protein sequence ID" value="MDU0343217.1"/>
    <property type="molecule type" value="Genomic_DNA"/>
</dbReference>
<reference evidence="1 2" key="1">
    <citation type="submission" date="2023-09" db="EMBL/GenBank/DDBJ databases">
        <title>Whole genome shotgun sequencing (WGS) of Bosea sp. ZW T0_25, isolated from stored onions (Allium cepa).</title>
        <authorList>
            <person name="Stoll D.A."/>
            <person name="Huch M."/>
        </authorList>
    </citation>
    <scope>NUCLEOTIDE SEQUENCE [LARGE SCALE GENOMIC DNA]</scope>
    <source>
        <strain evidence="1 2">ZW T0_25</strain>
    </source>
</reference>
<dbReference type="Proteomes" id="UP001254257">
    <property type="component" value="Unassembled WGS sequence"/>
</dbReference>
<evidence type="ECO:0000313" key="1">
    <source>
        <dbReference type="EMBL" id="MDU0343217.1"/>
    </source>
</evidence>
<dbReference type="Pfam" id="PF07103">
    <property type="entry name" value="DUF1365"/>
    <property type="match status" value="1"/>
</dbReference>
<dbReference type="PANTHER" id="PTHR33973">
    <property type="entry name" value="OS07G0153300 PROTEIN"/>
    <property type="match status" value="1"/>
</dbReference>
<sequence length="267" mass="30371">MIGHSALYVGRVRHHRFRPRPHALSYRVFWMLIDLDEIDVMDGRLRLFSRNRFNLYGFRDADYGDRSGRPLKEQVAEALAATGIDWDGGSVRLLTMPRILGYAFNPLSTYFCYGRDGALRAIVYEVHNTFGEIHSYVAPAGAQAHPLRQEAEKHFHVSPFMGLAMRYAFQVEPPGDRVSVAIDGHDEDGRLITASLTGRRRALDDTTLLRLLATHPLLTLKVTAAIHWHALLLLAKRIPWWTHPAPPERPFSRARATVHHAKGRMQP</sequence>
<protein>
    <submittedName>
        <fullName evidence="1">DUF1365 family protein</fullName>
    </submittedName>
</protein>
<dbReference type="InterPro" id="IPR010775">
    <property type="entry name" value="DUF1365"/>
</dbReference>
<dbReference type="PANTHER" id="PTHR33973:SF4">
    <property type="entry name" value="OS07G0153300 PROTEIN"/>
    <property type="match status" value="1"/>
</dbReference>
<proteinExistence type="predicted"/>
<accession>A0ABU3SEM6</accession>
<name>A0ABU3SEM6_9HYPH</name>
<keyword evidence="2" id="KW-1185">Reference proteome</keyword>
<gene>
    <name evidence="1" type="ORF">RKE40_25260</name>
</gene>
<comment type="caution">
    <text evidence="1">The sequence shown here is derived from an EMBL/GenBank/DDBJ whole genome shotgun (WGS) entry which is preliminary data.</text>
</comment>
<evidence type="ECO:0000313" key="2">
    <source>
        <dbReference type="Proteomes" id="UP001254257"/>
    </source>
</evidence>